<dbReference type="Proteomes" id="UP001524944">
    <property type="component" value="Unassembled WGS sequence"/>
</dbReference>
<feature type="domain" description="Rhodanese" evidence="1">
    <location>
        <begin position="158"/>
        <end position="249"/>
    </location>
</feature>
<reference evidence="2 3" key="1">
    <citation type="submission" date="2022-08" db="EMBL/GenBank/DDBJ databases">
        <title>Proteogenomics of the novel Dehalobacterium formicoaceticum strain EZ94 highlights a key role of methyltransferases during anaerobic dichloromethane degradation.</title>
        <authorList>
            <person name="Wasmund K."/>
        </authorList>
    </citation>
    <scope>NUCLEOTIDE SEQUENCE [LARGE SCALE GENOMIC DNA]</scope>
    <source>
        <strain evidence="2 3">EZ94</strain>
    </source>
</reference>
<feature type="domain" description="Rhodanese" evidence="1">
    <location>
        <begin position="295"/>
        <end position="384"/>
    </location>
</feature>
<dbReference type="PANTHER" id="PTHR44086:SF10">
    <property type="entry name" value="THIOSULFATE SULFURTRANSFERASE_RHODANESE-LIKE DOMAIN-CONTAINING PROTEIN 3"/>
    <property type="match status" value="1"/>
</dbReference>
<evidence type="ECO:0000313" key="2">
    <source>
        <dbReference type="EMBL" id="MCR6546524.1"/>
    </source>
</evidence>
<accession>A0ABT1Y6L6</accession>
<dbReference type="Pfam" id="PF00581">
    <property type="entry name" value="Rhodanese"/>
    <property type="match status" value="3"/>
</dbReference>
<keyword evidence="3" id="KW-1185">Reference proteome</keyword>
<dbReference type="Gene3D" id="3.40.250.10">
    <property type="entry name" value="Rhodanese-like domain"/>
    <property type="match status" value="4"/>
</dbReference>
<sequence>MDTINEKKSKESKESLLDHYCTPAEAMELFKKGGLFAVLDVREQEEFSRGHLLLSSSAPYSRLEFIVPVLVPSKTVPMVIFDSGEKDDPRAEKAIRLLGKMGYTQVKILKGGLAAWQNADYVVVEGSSCMAKGYAEILEQEKDVPGYTPAEIDEQVAQGRDVAFVDIRVPEEFTSMSLPEGINAPGCESAYRLHDIAPNPDTLVVLNCAARTRSILFTQMLIDFGAPNPIASLKGGTMNWRKSGFELEHGIRKRIAPPSAEALCLAKERAGKMADAFGIEFIDADTFRKWQEEAEDNPLYIFDVRQPEEYEAGHLEGSRSAPGGQLTQRSDEYASVRKARFVLIDDTEVRAIITAYWLKQIDIPNVYVLKGGLGGSGLGREGLVSGPEPKPIPTPAFINSITPENLSEMLSGMPPPLVMNVGYSDKHRQGHIPGSAWVPRGWLELAYKANPDAGVVVLTADCEAHAKLAAADAQEIWNKAEVFFLEGGTNAWKNAHLPMEKDMPVSFTAEDDIWYLIYMEPDAPLSAMEGFFDWKHELGDQIISDGTFNFRLPKAKK</sequence>
<evidence type="ECO:0000259" key="1">
    <source>
        <dbReference type="PROSITE" id="PS50206"/>
    </source>
</evidence>
<dbReference type="InterPro" id="IPR001763">
    <property type="entry name" value="Rhodanese-like_dom"/>
</dbReference>
<dbReference type="SMART" id="SM00450">
    <property type="entry name" value="RHOD"/>
    <property type="match status" value="4"/>
</dbReference>
<dbReference type="PANTHER" id="PTHR44086">
    <property type="entry name" value="THIOSULFATE SULFURTRANSFERASE RDL2, MITOCHONDRIAL-RELATED"/>
    <property type="match status" value="1"/>
</dbReference>
<feature type="domain" description="Rhodanese" evidence="1">
    <location>
        <begin position="422"/>
        <end position="501"/>
    </location>
</feature>
<comment type="caution">
    <text evidence="2">The sequence shown here is derived from an EMBL/GenBank/DDBJ whole genome shotgun (WGS) entry which is preliminary data.</text>
</comment>
<gene>
    <name evidence="2" type="ORF">NVS47_13560</name>
</gene>
<organism evidence="2 3">
    <name type="scientific">Dehalobacterium formicoaceticum</name>
    <dbReference type="NCBI Taxonomy" id="51515"/>
    <lineage>
        <taxon>Bacteria</taxon>
        <taxon>Bacillati</taxon>
        <taxon>Bacillota</taxon>
        <taxon>Clostridia</taxon>
        <taxon>Eubacteriales</taxon>
        <taxon>Peptococcaceae</taxon>
        <taxon>Dehalobacterium</taxon>
    </lineage>
</organism>
<dbReference type="EMBL" id="JANPWE010000008">
    <property type="protein sequence ID" value="MCR6546524.1"/>
    <property type="molecule type" value="Genomic_DNA"/>
</dbReference>
<dbReference type="PROSITE" id="PS50206">
    <property type="entry name" value="RHODANESE_3"/>
    <property type="match status" value="4"/>
</dbReference>
<protein>
    <submittedName>
        <fullName evidence="2">Rhodanese-like domain-containing protein</fullName>
    </submittedName>
</protein>
<name>A0ABT1Y6L6_9FIRM</name>
<dbReference type="SUPFAM" id="SSF52821">
    <property type="entry name" value="Rhodanese/Cell cycle control phosphatase"/>
    <property type="match status" value="4"/>
</dbReference>
<proteinExistence type="predicted"/>
<dbReference type="RefSeq" id="WP_257913895.1">
    <property type="nucleotide sequence ID" value="NZ_JANPWE010000008.1"/>
</dbReference>
<dbReference type="InterPro" id="IPR036873">
    <property type="entry name" value="Rhodanese-like_dom_sf"/>
</dbReference>
<evidence type="ECO:0000313" key="3">
    <source>
        <dbReference type="Proteomes" id="UP001524944"/>
    </source>
</evidence>
<feature type="domain" description="Rhodanese" evidence="1">
    <location>
        <begin position="32"/>
        <end position="125"/>
    </location>
</feature>